<name>A0ABS1VUM6_9ACTN</name>
<keyword evidence="3" id="KW-0732">Signal</keyword>
<feature type="compositionally biased region" description="Pro residues" evidence="1">
    <location>
        <begin position="385"/>
        <end position="400"/>
    </location>
</feature>
<gene>
    <name evidence="4" type="ORF">JKJ07_28180</name>
</gene>
<dbReference type="RefSeq" id="WP_202994825.1">
    <property type="nucleotide sequence ID" value="NZ_JAENHO010000008.1"/>
</dbReference>
<evidence type="ECO:0000313" key="4">
    <source>
        <dbReference type="EMBL" id="MBL7258191.1"/>
    </source>
</evidence>
<keyword evidence="2" id="KW-0472">Membrane</keyword>
<feature type="region of interest" description="Disordered" evidence="1">
    <location>
        <begin position="97"/>
        <end position="133"/>
    </location>
</feature>
<evidence type="ECO:0000256" key="3">
    <source>
        <dbReference type="SAM" id="SignalP"/>
    </source>
</evidence>
<keyword evidence="2" id="KW-0812">Transmembrane</keyword>
<comment type="caution">
    <text evidence="4">The sequence shown here is derived from an EMBL/GenBank/DDBJ whole genome shotgun (WGS) entry which is preliminary data.</text>
</comment>
<feature type="region of interest" description="Disordered" evidence="1">
    <location>
        <begin position="378"/>
        <end position="402"/>
    </location>
</feature>
<evidence type="ECO:0000313" key="5">
    <source>
        <dbReference type="Proteomes" id="UP000598996"/>
    </source>
</evidence>
<keyword evidence="2" id="KW-1133">Transmembrane helix</keyword>
<keyword evidence="5" id="KW-1185">Reference proteome</keyword>
<feature type="transmembrane region" description="Helical" evidence="2">
    <location>
        <begin position="417"/>
        <end position="437"/>
    </location>
</feature>
<evidence type="ECO:0000256" key="2">
    <source>
        <dbReference type="SAM" id="Phobius"/>
    </source>
</evidence>
<feature type="signal peptide" evidence="3">
    <location>
        <begin position="1"/>
        <end position="17"/>
    </location>
</feature>
<feature type="chain" id="PRO_5046034139" description="Gram-positive cocci surface proteins LPxTG domain-containing protein" evidence="3">
    <location>
        <begin position="18"/>
        <end position="443"/>
    </location>
</feature>
<reference evidence="4 5" key="1">
    <citation type="submission" date="2021-01" db="EMBL/GenBank/DDBJ databases">
        <title>Actinoplanes sp. nov. LDG1-01 isolated from lichen.</title>
        <authorList>
            <person name="Saeng-In P."/>
            <person name="Phongsopitanun W."/>
            <person name="Kanchanasin P."/>
            <person name="Yuki M."/>
            <person name="Kudo T."/>
            <person name="Ohkuma M."/>
            <person name="Tanasupawat S."/>
        </authorList>
    </citation>
    <scope>NUCLEOTIDE SEQUENCE [LARGE SCALE GENOMIC DNA]</scope>
    <source>
        <strain evidence="4 5">LDG1-01</strain>
    </source>
</reference>
<dbReference type="Proteomes" id="UP000598996">
    <property type="component" value="Unassembled WGS sequence"/>
</dbReference>
<evidence type="ECO:0000256" key="1">
    <source>
        <dbReference type="SAM" id="MobiDB-lite"/>
    </source>
</evidence>
<evidence type="ECO:0008006" key="6">
    <source>
        <dbReference type="Google" id="ProtNLM"/>
    </source>
</evidence>
<dbReference type="EMBL" id="JAENHO010000008">
    <property type="protein sequence ID" value="MBL7258191.1"/>
    <property type="molecule type" value="Genomic_DNA"/>
</dbReference>
<sequence length="443" mass="44597">MAAAVAALVVLAVPAEAHGETGEDCEGARFTATAQADLAKITVLDAGVLRPDLPALADVRLASARGSADSDRRPHRTVATGRYADAKLLGLRVPGDARPGTGAVSRAPAGIDARARVGSSPAPDSGKNDENLVGVNAGGLATLQLGKSTADARWDDAYRCGDTGPLTRSATMLAGAQFLGGGGATPAIRAMRSAGAGEPTSLLRLGPTGSTQSATDLVRKQGRLAVTAAAGVALSDLTLFAGTPQEVSVKVVTQPSLTVTTTGNRAHDEVDYRPAVLEVTAAGKPVATLDTREASVGVELLGGLTTSSLLSAKISLGGPRQERTGDSVRAEAAAVRVEVLLGRAHLLDVALGYLFAEASAPPLITVPVRAKRSPATFEKPAAPAMTPPPPATPPPAPVAAPAPRTEQGVLALTGANVAAAAAGGLLLIVVGLAAVVLTRRRRH</sequence>
<organism evidence="4 5">
    <name type="scientific">Paractinoplanes lichenicola</name>
    <dbReference type="NCBI Taxonomy" id="2802976"/>
    <lineage>
        <taxon>Bacteria</taxon>
        <taxon>Bacillati</taxon>
        <taxon>Actinomycetota</taxon>
        <taxon>Actinomycetes</taxon>
        <taxon>Micromonosporales</taxon>
        <taxon>Micromonosporaceae</taxon>
        <taxon>Paractinoplanes</taxon>
    </lineage>
</organism>
<accession>A0ABS1VUM6</accession>
<protein>
    <recommendedName>
        <fullName evidence="6">Gram-positive cocci surface proteins LPxTG domain-containing protein</fullName>
    </recommendedName>
</protein>
<proteinExistence type="predicted"/>